<sequence length="155" mass="17128">MTDIVHVETRDHAQLALQLCYAWYFDVTPGDELAAGKCFSVGDFVADTCSFIAGRIRAAVASLPFQQFHKNSAKILQEAVFGVDPVSGGTKTELRFEANNFVVTSVDTQRMEVLDSRTREGLQKSVKIAIEISTQAQESNAQQLHWHVSNTPRVA</sequence>
<dbReference type="VEuPathDB" id="TriTrypDB:TcCL_Unassigned06285"/>
<organism evidence="2 3">
    <name type="scientific">Trypanosoma cruzi</name>
    <dbReference type="NCBI Taxonomy" id="5693"/>
    <lineage>
        <taxon>Eukaryota</taxon>
        <taxon>Discoba</taxon>
        <taxon>Euglenozoa</taxon>
        <taxon>Kinetoplastea</taxon>
        <taxon>Metakinetoplastina</taxon>
        <taxon>Trypanosomatida</taxon>
        <taxon>Trypanosomatidae</taxon>
        <taxon>Trypanosoma</taxon>
        <taxon>Schizotrypanum</taxon>
    </lineage>
</organism>
<dbReference type="Gene3D" id="6.10.250.720">
    <property type="match status" value="1"/>
</dbReference>
<dbReference type="VEuPathDB" id="TriTrypDB:C3747_57g256"/>
<dbReference type="VEuPathDB" id="TriTrypDB:TCDM_07264"/>
<dbReference type="AlphaFoldDB" id="A0A2V2WSV6"/>
<name>A0A2V2WSV6_TRYCR</name>
<dbReference type="EMBL" id="PRFC01000057">
    <property type="protein sequence ID" value="PWV11641.1"/>
    <property type="molecule type" value="Genomic_DNA"/>
</dbReference>
<dbReference type="PANTHER" id="PTHR14165">
    <property type="entry name" value="MAJOR VAULT PROTEIN"/>
    <property type="match status" value="1"/>
</dbReference>
<evidence type="ECO:0000313" key="2">
    <source>
        <dbReference type="EMBL" id="PWV11641.1"/>
    </source>
</evidence>
<dbReference type="VEuPathDB" id="TriTrypDB:TcCLB.507641.160"/>
<feature type="domain" description="Major vault protein shoulder" evidence="1">
    <location>
        <begin position="1"/>
        <end position="115"/>
    </location>
</feature>
<dbReference type="InterPro" id="IPR021870">
    <property type="entry name" value="MVP_shoulder"/>
</dbReference>
<dbReference type="CDD" id="cd08825">
    <property type="entry name" value="MVP_shoulder"/>
    <property type="match status" value="1"/>
</dbReference>
<dbReference type="GO" id="GO:0005634">
    <property type="term" value="C:nucleus"/>
    <property type="evidence" value="ECO:0007669"/>
    <property type="project" value="TreeGrafter"/>
</dbReference>
<accession>A0A2V2WSV6</accession>
<dbReference type="Pfam" id="PF11978">
    <property type="entry name" value="MVP_shoulder"/>
    <property type="match status" value="1"/>
</dbReference>
<dbReference type="Gene3D" id="3.30.479.30">
    <property type="entry name" value="Band 7 domain"/>
    <property type="match status" value="1"/>
</dbReference>
<dbReference type="FunFam" id="3.30.479.30:FF:000010">
    <property type="entry name" value="major vault protein-like"/>
    <property type="match status" value="1"/>
</dbReference>
<reference evidence="2 3" key="1">
    <citation type="journal article" date="2018" name="Microb. Genom.">
        <title>Expanding an expanded genome: long-read sequencing of Trypanosoma cruzi.</title>
        <authorList>
            <person name="Berna L."/>
            <person name="Rodriguez M."/>
            <person name="Chiribao M.L."/>
            <person name="Parodi-Talice A."/>
            <person name="Pita S."/>
            <person name="Rijo G."/>
            <person name="Alvarez-Valin F."/>
            <person name="Robello C."/>
        </authorList>
    </citation>
    <scope>NUCLEOTIDE SEQUENCE [LARGE SCALE GENOMIC DNA]</scope>
    <source>
        <strain evidence="2 3">TCC</strain>
    </source>
</reference>
<dbReference type="VEuPathDB" id="TriTrypDB:TCSYLVIO_004961"/>
<dbReference type="VEuPathDB" id="TriTrypDB:Tc_MARK_3708"/>
<dbReference type="GO" id="GO:0005737">
    <property type="term" value="C:cytoplasm"/>
    <property type="evidence" value="ECO:0007669"/>
    <property type="project" value="TreeGrafter"/>
</dbReference>
<dbReference type="VEuPathDB" id="TriTrypDB:C4B63_48g105"/>
<dbReference type="InterPro" id="IPR036013">
    <property type="entry name" value="Band_7/SPFH_dom_sf"/>
</dbReference>
<comment type="caution">
    <text evidence="2">The sequence shown here is derived from an EMBL/GenBank/DDBJ whole genome shotgun (WGS) entry which is preliminary data.</text>
</comment>
<dbReference type="VEuPathDB" id="TriTrypDB:ECC02_001838"/>
<dbReference type="VEuPathDB" id="TriTrypDB:TcYC6_0015680"/>
<dbReference type="InterPro" id="IPR039059">
    <property type="entry name" value="MVP"/>
</dbReference>
<dbReference type="VEuPathDB" id="TriTrypDB:TcBrA4_0016920"/>
<gene>
    <name evidence="2" type="ORF">C3747_57g256</name>
</gene>
<proteinExistence type="predicted"/>
<dbReference type="PANTHER" id="PTHR14165:SF12">
    <property type="entry name" value="VAULT PROTEIN, PUTATIVE-RELATED"/>
    <property type="match status" value="1"/>
</dbReference>
<evidence type="ECO:0000259" key="1">
    <source>
        <dbReference type="Pfam" id="PF11978"/>
    </source>
</evidence>
<dbReference type="Proteomes" id="UP000246078">
    <property type="component" value="Unassembled WGS sequence"/>
</dbReference>
<dbReference type="VEuPathDB" id="TriTrypDB:BCY84_10802"/>
<evidence type="ECO:0000313" key="3">
    <source>
        <dbReference type="Proteomes" id="UP000246078"/>
    </source>
</evidence>
<protein>
    <recommendedName>
        <fullName evidence="1">Major vault protein shoulder domain-containing protein</fullName>
    </recommendedName>
</protein>
<dbReference type="VEuPathDB" id="TriTrypDB:TcG_05099"/>
<dbReference type="VEuPathDB" id="TriTrypDB:TcCLB.510121.70"/>